<evidence type="ECO:0000256" key="6">
    <source>
        <dbReference type="PROSITE-ProRule" id="PRU01240"/>
    </source>
</evidence>
<dbReference type="InterPro" id="IPR015500">
    <property type="entry name" value="Peptidase_S8_subtilisin-rel"/>
</dbReference>
<keyword evidence="3 6" id="KW-0378">Hydrolase</keyword>
<feature type="domain" description="Peptidase S8/S53" evidence="8">
    <location>
        <begin position="154"/>
        <end position="414"/>
    </location>
</feature>
<evidence type="ECO:0000259" key="9">
    <source>
        <dbReference type="Pfam" id="PF18885"/>
    </source>
</evidence>
<feature type="active site" description="Charge relay system" evidence="5 6">
    <location>
        <position position="197"/>
    </location>
</feature>
<proteinExistence type="inferred from homology"/>
<dbReference type="PROSITE" id="PS00138">
    <property type="entry name" value="SUBTILASE_SER"/>
    <property type="match status" value="1"/>
</dbReference>
<sequence length="612" mass="65569">MILTIAIAQDSQPAPVVAVGVIVRFKSPEIQALAQDNLPPPPEVVAELEAALGEKLVFERATVNEAYVFSFLVPKEGENTIADFLQPAKTLPSIDWIEADKLMKLQSSPVQTQPSMMYAQSFSNDPDFSDQWNMMDSPGGIDATHAWDITHGSSNTVVAVVDSGVFSHPEFADRLLGNYDFTSRSSTSNGPDCIDPHGTGVTGIIAASGDNGIGIAGVNWRTRILSVRVMDCNGVGQNSITAEGIQWAAGVRVPGVLANPYPAKVINLSLGSDSREQCPSYTQRAISAASAAGALVVVAAGNSTDNVQDYSPNDCRDTLSVIATDLNGGLASYSNFTDPVNKNGATAAPGGDKGNGILSTSIVPDANGKSAYGYAYITGTSIAAPHVSGIAALMLGVNPNLSQEQLLLYLKATSRSFPTTSSYCIVGFCGAGIADAYRAVMASFYAKNYQFVYEFYNTGTNHYMLTASDDQATVLYNGGAGLENWEGTLKYFYAWPRPEEGAVPVYRFYTLGANSHFYTASTEDRNLLIKLNPSNIYSEDQWTYEGIAFYAKLPTGGLCPAGSVSIYRLYNNRAIYNDSNHRFVSSFKAYMNMISKGWVGENIVFCAAADDN</sequence>
<feature type="active site" description="Charge relay system" evidence="5 6">
    <location>
        <position position="381"/>
    </location>
</feature>
<evidence type="ECO:0000256" key="1">
    <source>
        <dbReference type="ARBA" id="ARBA00011073"/>
    </source>
</evidence>
<dbReference type="InterPro" id="IPR023828">
    <property type="entry name" value="Peptidase_S8_Ser-AS"/>
</dbReference>
<dbReference type="RefSeq" id="WP_172419060.1">
    <property type="nucleotide sequence ID" value="NZ_AP014836.1"/>
</dbReference>
<evidence type="ECO:0000313" key="11">
    <source>
        <dbReference type="Proteomes" id="UP000243679"/>
    </source>
</evidence>
<dbReference type="InterPro" id="IPR023827">
    <property type="entry name" value="Peptidase_S8_Asp-AS"/>
</dbReference>
<evidence type="ECO:0000259" key="8">
    <source>
        <dbReference type="Pfam" id="PF00082"/>
    </source>
</evidence>
<dbReference type="Pfam" id="PF00082">
    <property type="entry name" value="Peptidase_S8"/>
    <property type="match status" value="1"/>
</dbReference>
<dbReference type="EMBL" id="AP014836">
    <property type="protein sequence ID" value="BAW80273.1"/>
    <property type="molecule type" value="Genomic_DNA"/>
</dbReference>
<dbReference type="PRINTS" id="PR00723">
    <property type="entry name" value="SUBTILISIN"/>
</dbReference>
<dbReference type="PANTHER" id="PTHR43806:SF11">
    <property type="entry name" value="CEREVISIN-RELATED"/>
    <property type="match status" value="1"/>
</dbReference>
<dbReference type="Pfam" id="PF18885">
    <property type="entry name" value="DUF5648"/>
    <property type="match status" value="1"/>
</dbReference>
<reference evidence="10 11" key="1">
    <citation type="journal article" date="2017" name="ISME J.">
        <title>An acid-tolerant ammonia-oxidizing ?-proteobacterium from soil.</title>
        <authorList>
            <person name="Hayatsu M."/>
            <person name="Tago K."/>
            <person name="Uchiyama I."/>
            <person name="Toyoda A."/>
            <person name="Wang Y."/>
            <person name="Shimomura Y."/>
            <person name="Okubo T."/>
            <person name="Kurisu F."/>
            <person name="Hirono Y."/>
            <person name="Nonaka K."/>
            <person name="Akiyama H."/>
            <person name="Itoh T."/>
            <person name="Takami H."/>
        </authorList>
    </citation>
    <scope>NUCLEOTIDE SEQUENCE [LARGE SCALE GENOMIC DNA]</scope>
    <source>
        <strain evidence="10 11">TAO100</strain>
    </source>
</reference>
<feature type="domain" description="DUF5648" evidence="9">
    <location>
        <begin position="443"/>
        <end position="551"/>
    </location>
</feature>
<dbReference type="SUPFAM" id="SSF52743">
    <property type="entry name" value="Subtilisin-like"/>
    <property type="match status" value="1"/>
</dbReference>
<dbReference type="AlphaFoldDB" id="A0A1Q2SMD5"/>
<organism evidence="10 11">
    <name type="scientific">Candidatus Nitrosoglobus terrae</name>
    <dbReference type="NCBI Taxonomy" id="1630141"/>
    <lineage>
        <taxon>Bacteria</taxon>
        <taxon>Pseudomonadati</taxon>
        <taxon>Pseudomonadota</taxon>
        <taxon>Gammaproteobacteria</taxon>
        <taxon>Chromatiales</taxon>
        <taxon>Chromatiaceae</taxon>
        <taxon>Candidatus Nitrosoglobus</taxon>
    </lineage>
</organism>
<accession>A0A1Q2SMD5</accession>
<dbReference type="KEGG" id="ntt:TAO_0903"/>
<evidence type="ECO:0000256" key="7">
    <source>
        <dbReference type="RuleBase" id="RU003355"/>
    </source>
</evidence>
<dbReference type="InterPro" id="IPR043708">
    <property type="entry name" value="DUF5648"/>
</dbReference>
<dbReference type="InterPro" id="IPR000209">
    <property type="entry name" value="Peptidase_S8/S53_dom"/>
</dbReference>
<dbReference type="Gene3D" id="3.40.50.200">
    <property type="entry name" value="Peptidase S8/S53 domain"/>
    <property type="match status" value="1"/>
</dbReference>
<keyword evidence="4 6" id="KW-0720">Serine protease</keyword>
<dbReference type="InterPro" id="IPR050131">
    <property type="entry name" value="Peptidase_S8_subtilisin-like"/>
</dbReference>
<keyword evidence="11" id="KW-1185">Reference proteome</keyword>
<comment type="similarity">
    <text evidence="1 6 7">Belongs to the peptidase S8 family.</text>
</comment>
<name>A0A1Q2SMD5_9GAMM</name>
<dbReference type="GO" id="GO:0004252">
    <property type="term" value="F:serine-type endopeptidase activity"/>
    <property type="evidence" value="ECO:0007669"/>
    <property type="project" value="UniProtKB-UniRule"/>
</dbReference>
<evidence type="ECO:0000313" key="10">
    <source>
        <dbReference type="EMBL" id="BAW80273.1"/>
    </source>
</evidence>
<dbReference type="PROSITE" id="PS00136">
    <property type="entry name" value="SUBTILASE_ASP"/>
    <property type="match status" value="1"/>
</dbReference>
<evidence type="ECO:0000256" key="5">
    <source>
        <dbReference type="PIRSR" id="PIRSR615500-1"/>
    </source>
</evidence>
<dbReference type="InterPro" id="IPR036852">
    <property type="entry name" value="Peptidase_S8/S53_dom_sf"/>
</dbReference>
<protein>
    <submittedName>
        <fullName evidence="10">Peptidase S8</fullName>
    </submittedName>
</protein>
<dbReference type="GO" id="GO:0006508">
    <property type="term" value="P:proteolysis"/>
    <property type="evidence" value="ECO:0007669"/>
    <property type="project" value="UniProtKB-KW"/>
</dbReference>
<dbReference type="InterPro" id="IPR022398">
    <property type="entry name" value="Peptidase_S8_His-AS"/>
</dbReference>
<evidence type="ECO:0000256" key="2">
    <source>
        <dbReference type="ARBA" id="ARBA00022670"/>
    </source>
</evidence>
<evidence type="ECO:0000256" key="3">
    <source>
        <dbReference type="ARBA" id="ARBA00022801"/>
    </source>
</evidence>
<dbReference type="PANTHER" id="PTHR43806">
    <property type="entry name" value="PEPTIDASE S8"/>
    <property type="match status" value="1"/>
</dbReference>
<evidence type="ECO:0000256" key="4">
    <source>
        <dbReference type="ARBA" id="ARBA00022825"/>
    </source>
</evidence>
<keyword evidence="2 6" id="KW-0645">Protease</keyword>
<dbReference type="Proteomes" id="UP000243679">
    <property type="component" value="Chromosome"/>
</dbReference>
<dbReference type="PROSITE" id="PS00137">
    <property type="entry name" value="SUBTILASE_HIS"/>
    <property type="match status" value="1"/>
</dbReference>
<dbReference type="PROSITE" id="PS51892">
    <property type="entry name" value="SUBTILASE"/>
    <property type="match status" value="1"/>
</dbReference>
<gene>
    <name evidence="10" type="ORF">TAO_0903</name>
</gene>
<feature type="active site" description="Charge relay system" evidence="5 6">
    <location>
        <position position="162"/>
    </location>
</feature>